<accession>A0A9P6AL21</accession>
<dbReference type="Proteomes" id="UP000886523">
    <property type="component" value="Unassembled WGS sequence"/>
</dbReference>
<proteinExistence type="predicted"/>
<gene>
    <name evidence="2" type="ORF">BS47DRAFT_277021</name>
</gene>
<keyword evidence="3" id="KW-1185">Reference proteome</keyword>
<comment type="caution">
    <text evidence="2">The sequence shown here is derived from an EMBL/GenBank/DDBJ whole genome shotgun (WGS) entry which is preliminary data.</text>
</comment>
<dbReference type="EMBL" id="MU129073">
    <property type="protein sequence ID" value="KAF9507753.1"/>
    <property type="molecule type" value="Genomic_DNA"/>
</dbReference>
<protein>
    <submittedName>
        <fullName evidence="2">Uncharacterized protein</fullName>
    </submittedName>
</protein>
<feature type="compositionally biased region" description="Acidic residues" evidence="1">
    <location>
        <begin position="164"/>
        <end position="180"/>
    </location>
</feature>
<dbReference type="AlphaFoldDB" id="A0A9P6AL21"/>
<feature type="region of interest" description="Disordered" evidence="1">
    <location>
        <begin position="122"/>
        <end position="241"/>
    </location>
</feature>
<organism evidence="2 3">
    <name type="scientific">Hydnum rufescens UP504</name>
    <dbReference type="NCBI Taxonomy" id="1448309"/>
    <lineage>
        <taxon>Eukaryota</taxon>
        <taxon>Fungi</taxon>
        <taxon>Dikarya</taxon>
        <taxon>Basidiomycota</taxon>
        <taxon>Agaricomycotina</taxon>
        <taxon>Agaricomycetes</taxon>
        <taxon>Cantharellales</taxon>
        <taxon>Hydnaceae</taxon>
        <taxon>Hydnum</taxon>
    </lineage>
</organism>
<reference evidence="2" key="1">
    <citation type="journal article" date="2020" name="Nat. Commun.">
        <title>Large-scale genome sequencing of mycorrhizal fungi provides insights into the early evolution of symbiotic traits.</title>
        <authorList>
            <person name="Miyauchi S."/>
            <person name="Kiss E."/>
            <person name="Kuo A."/>
            <person name="Drula E."/>
            <person name="Kohler A."/>
            <person name="Sanchez-Garcia M."/>
            <person name="Morin E."/>
            <person name="Andreopoulos B."/>
            <person name="Barry K.W."/>
            <person name="Bonito G."/>
            <person name="Buee M."/>
            <person name="Carver A."/>
            <person name="Chen C."/>
            <person name="Cichocki N."/>
            <person name="Clum A."/>
            <person name="Culley D."/>
            <person name="Crous P.W."/>
            <person name="Fauchery L."/>
            <person name="Girlanda M."/>
            <person name="Hayes R.D."/>
            <person name="Keri Z."/>
            <person name="LaButti K."/>
            <person name="Lipzen A."/>
            <person name="Lombard V."/>
            <person name="Magnuson J."/>
            <person name="Maillard F."/>
            <person name="Murat C."/>
            <person name="Nolan M."/>
            <person name="Ohm R.A."/>
            <person name="Pangilinan J."/>
            <person name="Pereira M.F."/>
            <person name="Perotto S."/>
            <person name="Peter M."/>
            <person name="Pfister S."/>
            <person name="Riley R."/>
            <person name="Sitrit Y."/>
            <person name="Stielow J.B."/>
            <person name="Szollosi G."/>
            <person name="Zifcakova L."/>
            <person name="Stursova M."/>
            <person name="Spatafora J.W."/>
            <person name="Tedersoo L."/>
            <person name="Vaario L.M."/>
            <person name="Yamada A."/>
            <person name="Yan M."/>
            <person name="Wang P."/>
            <person name="Xu J."/>
            <person name="Bruns T."/>
            <person name="Baldrian P."/>
            <person name="Vilgalys R."/>
            <person name="Dunand C."/>
            <person name="Henrissat B."/>
            <person name="Grigoriev I.V."/>
            <person name="Hibbett D."/>
            <person name="Nagy L.G."/>
            <person name="Martin F.M."/>
        </authorList>
    </citation>
    <scope>NUCLEOTIDE SEQUENCE</scope>
    <source>
        <strain evidence="2">UP504</strain>
    </source>
</reference>
<feature type="region of interest" description="Disordered" evidence="1">
    <location>
        <begin position="83"/>
        <end position="106"/>
    </location>
</feature>
<evidence type="ECO:0000313" key="3">
    <source>
        <dbReference type="Proteomes" id="UP000886523"/>
    </source>
</evidence>
<evidence type="ECO:0000313" key="2">
    <source>
        <dbReference type="EMBL" id="KAF9507753.1"/>
    </source>
</evidence>
<sequence>MNQSTYTRPVPPYSLLQAASHSQQGNASSLSQPLKKDKPLYKISIPNTSWLRVKTTLGNVFFTHSDRNGERLDCSRRNQRRRYDNGLVHSRGRSCTGQGREGSSEEVARIAAEVELEKLKRKATDEDLGDSQAKPRKRRKRPEATSTADQILEEITIAAPEALSPEDLEDDDGSGDDSDGENAFSNSEAEEEWQREMAEDMAKLAASEAASTDQAKESDEAPSVGPPPTKPPEETPFTVPAQVNLSIEEAKTLFKVSIK</sequence>
<evidence type="ECO:0000256" key="1">
    <source>
        <dbReference type="SAM" id="MobiDB-lite"/>
    </source>
</evidence>
<name>A0A9P6AL21_9AGAM</name>
<feature type="compositionally biased region" description="Basic and acidic residues" evidence="1">
    <location>
        <begin position="192"/>
        <end position="202"/>
    </location>
</feature>